<evidence type="ECO:0000256" key="1">
    <source>
        <dbReference type="SAM" id="Phobius"/>
    </source>
</evidence>
<protein>
    <submittedName>
        <fullName evidence="2">Uncharacterized protein</fullName>
    </submittedName>
</protein>
<keyword evidence="3" id="KW-1185">Reference proteome</keyword>
<dbReference type="Proteomes" id="UP000053279">
    <property type="component" value="Unassembled WGS sequence"/>
</dbReference>
<reference evidence="2 3" key="1">
    <citation type="submission" date="2013-02" db="EMBL/GenBank/DDBJ databases">
        <title>Insights into archaeal evolution and symbiosis from the genomes of a Nanoarchaeon and its crenarchaeal host from Yellowstone National Park.</title>
        <authorList>
            <person name="Podar M."/>
            <person name="Makarova K.S."/>
            <person name="Graham D.E."/>
            <person name="Wolf Y.I."/>
            <person name="Koonin E.V."/>
            <person name="Reysenbach A.-L."/>
        </authorList>
    </citation>
    <scope>NUCLEOTIDE SEQUENCE [LARGE SCALE GENOMIC DNA]</scope>
</reference>
<evidence type="ECO:0000313" key="3">
    <source>
        <dbReference type="Proteomes" id="UP000053279"/>
    </source>
</evidence>
<dbReference type="AlphaFoldDB" id="R1G2P8"/>
<keyword evidence="1" id="KW-0472">Membrane</keyword>
<proteinExistence type="predicted"/>
<accession>R1G2P8</accession>
<comment type="caution">
    <text evidence="2">The sequence shown here is derived from an EMBL/GenBank/DDBJ whole genome shotgun (WGS) entry which is preliminary data.</text>
</comment>
<keyword evidence="1" id="KW-0812">Transmembrane</keyword>
<name>R1G2P8_NANST</name>
<sequence>MARSQLYLYSVVVLLLILFYFVSNLDLLDKEFQFYSNTFPQYGEIYKLLYGNNIFENILNLYGSTLIPFTVYYNCSYNIIQVPNYFNSTHVIVVDDVYNFLPSYAANNFVAFEIINNYSIISSNTGYCIFNGYEVYNPYFNNQFEGTGNLPYYVIFYPQNIFAINDNYLNNLYNLEGNVIFQYLNNYKCIAGEIKSLSVQKILNGISVSFLNISNAQLNNSIISVNIINNDICPINLNNIYYDNYNIPSFGNNFNTSSNSSLIYSGQQIVGYYQYNNDDLYFCLESLGNEICTPINNLSIQYYVPITLYNNQPIPTPEPFQQDIAICNGSINIGSNFAYVNNPTLFNQINPNGQNVMFFNSNNGQLSYSWYEGQLINGSTYCDVWWVNIPNGIPANSNIVIYMAIGNYNTNYYSQYYPYVGASPQVISGYDNGNYTFIAYGYFNNTFDGWNRYIYSGSFSPTATSYGIEMLNGGTSEGTYILPPNNWNIPEIPLIVEEAWYYNGIGHANVIALFGNTSQQIYAYSIGSTVSTYTPTSNLSTFVQFEYGSGITYLKSVITNITLNQTSFSTSGGTVYSYLIVNSSYAQTGYYIYNSNQVWVPLTLLDMYPLSYNSNYGNYPYSNLNYNPYQYPTLEIGAGTGGVASYQYIQWVVARAYPPNGVMPSISTGSENPWPP</sequence>
<feature type="transmembrane region" description="Helical" evidence="1">
    <location>
        <begin position="6"/>
        <end position="23"/>
    </location>
</feature>
<gene>
    <name evidence="2" type="ORF">Nst1_510</name>
</gene>
<dbReference type="EMBL" id="APJZ01000004">
    <property type="protein sequence ID" value="EOD42351.1"/>
    <property type="molecule type" value="Genomic_DNA"/>
</dbReference>
<evidence type="ECO:0000313" key="2">
    <source>
        <dbReference type="EMBL" id="EOD42351.1"/>
    </source>
</evidence>
<organism evidence="2 3">
    <name type="scientific">Nanobsidianus stetteri</name>
    <dbReference type="NCBI Taxonomy" id="1294122"/>
    <lineage>
        <taxon>Archaea</taxon>
        <taxon>Nanobdellota</taxon>
        <taxon>Candidatus Nanoarchaeia</taxon>
        <taxon>Nanoarchaeales</taxon>
        <taxon>Nanopusillaceae</taxon>
        <taxon>Candidatus Nanobsidianus</taxon>
    </lineage>
</organism>
<keyword evidence="1" id="KW-1133">Transmembrane helix</keyword>